<organism evidence="2 3">
    <name type="scientific">Paraglaciecola algarum</name>
    <dbReference type="NCBI Taxonomy" id="3050085"/>
    <lineage>
        <taxon>Bacteria</taxon>
        <taxon>Pseudomonadati</taxon>
        <taxon>Pseudomonadota</taxon>
        <taxon>Gammaproteobacteria</taxon>
        <taxon>Alteromonadales</taxon>
        <taxon>Alteromonadaceae</taxon>
        <taxon>Paraglaciecola</taxon>
    </lineage>
</organism>
<dbReference type="SUPFAM" id="SSF56935">
    <property type="entry name" value="Porins"/>
    <property type="match status" value="1"/>
</dbReference>
<evidence type="ECO:0000313" key="2">
    <source>
        <dbReference type="EMBL" id="MCF2949879.1"/>
    </source>
</evidence>
<dbReference type="RefSeq" id="WP_235313983.1">
    <property type="nucleotide sequence ID" value="NZ_JAKGAS010000012.1"/>
</dbReference>
<name>A0ABS9DAX7_9ALTE</name>
<keyword evidence="1" id="KW-0732">Signal</keyword>
<dbReference type="EMBL" id="JAKGAS010000012">
    <property type="protein sequence ID" value="MCF2949879.1"/>
    <property type="molecule type" value="Genomic_DNA"/>
</dbReference>
<proteinExistence type="predicted"/>
<accession>A0ABS9DAX7</accession>
<evidence type="ECO:0000256" key="1">
    <source>
        <dbReference type="SAM" id="SignalP"/>
    </source>
</evidence>
<dbReference type="Proteomes" id="UP001521137">
    <property type="component" value="Unassembled WGS sequence"/>
</dbReference>
<dbReference type="Pfam" id="PF10082">
    <property type="entry name" value="BBP2_2"/>
    <property type="match status" value="1"/>
</dbReference>
<dbReference type="InterPro" id="IPR018759">
    <property type="entry name" value="BBP2_2"/>
</dbReference>
<evidence type="ECO:0000313" key="3">
    <source>
        <dbReference type="Proteomes" id="UP001521137"/>
    </source>
</evidence>
<gene>
    <name evidence="2" type="ORF">L0668_17300</name>
</gene>
<protein>
    <submittedName>
        <fullName evidence="2">Outer membrane beta-barrel protein</fullName>
    </submittedName>
</protein>
<feature type="signal peptide" evidence="1">
    <location>
        <begin position="1"/>
        <end position="21"/>
    </location>
</feature>
<feature type="chain" id="PRO_5045404773" evidence="1">
    <location>
        <begin position="22"/>
        <end position="385"/>
    </location>
</feature>
<keyword evidence="3" id="KW-1185">Reference proteome</keyword>
<reference evidence="2 3" key="1">
    <citation type="submission" date="2022-01" db="EMBL/GenBank/DDBJ databases">
        <title>Paraglaciecola sp. G1-23.</title>
        <authorList>
            <person name="Jin M.S."/>
            <person name="Han D.M."/>
            <person name="Kim H.M."/>
            <person name="Jeon C.O."/>
        </authorList>
    </citation>
    <scope>NUCLEOTIDE SEQUENCE [LARGE SCALE GENOMIC DNA]</scope>
    <source>
        <strain evidence="2 3">G1-23</strain>
    </source>
</reference>
<sequence length="385" mass="43484">MKKTLLTTAIISGLWVNAVTAQEAGFLAEINSRLTYDDNILRTSKAFEQSDTSLVVTPKLELAGILGKQRFAVTYNGEYANYFDNSDVNYADHEFRIGANFDHSNRLTSAFSVLYRDEHQSLSQSNAISNTFTEFSRLSEKQINGQVAYGRQDSFGQLVLKLGHSELEFDEIEDAFRNYDRDLVSLAFYYRIAPRTRLLTQVEYQDYSYSPGAGFIDLDNEYIRYLVGVEWALTNQLDGTIKVGYQDRDYKLAGLQDSDGLSYEADLVWQPNTYTAVSLAANRMSTESDIANTGAVLRTGYALSLTHELTKLTKLDAAVRYSKDDLSFNSTRQDKRHFVKLGVLHDLLTWVELGANISYEDRKSNVALAEYKVNSVNLTAKISFD</sequence>
<comment type="caution">
    <text evidence="2">The sequence shown here is derived from an EMBL/GenBank/DDBJ whole genome shotgun (WGS) entry which is preliminary data.</text>
</comment>